<evidence type="ECO:0000313" key="3">
    <source>
        <dbReference type="Proteomes" id="UP000254266"/>
    </source>
</evidence>
<accession>A0A370DMX3</accession>
<protein>
    <recommendedName>
        <fullName evidence="4">Glutaredoxin domain-containing protein</fullName>
    </recommendedName>
</protein>
<dbReference type="InterPro" id="IPR036249">
    <property type="entry name" value="Thioredoxin-like_sf"/>
</dbReference>
<gene>
    <name evidence="2" type="ORF">DIZ80_00135</name>
</gene>
<dbReference type="EMBL" id="QFXC01000002">
    <property type="protein sequence ID" value="RDH85920.1"/>
    <property type="molecule type" value="Genomic_DNA"/>
</dbReference>
<dbReference type="AlphaFoldDB" id="A0A370DMX3"/>
<dbReference type="SUPFAM" id="SSF52833">
    <property type="entry name" value="Thioredoxin-like"/>
    <property type="match status" value="1"/>
</dbReference>
<organism evidence="2 3">
    <name type="scientific">endosymbiont of Galathealinum brachiosum</name>
    <dbReference type="NCBI Taxonomy" id="2200906"/>
    <lineage>
        <taxon>Bacteria</taxon>
        <taxon>Pseudomonadati</taxon>
        <taxon>Pseudomonadota</taxon>
        <taxon>Gammaproteobacteria</taxon>
        <taxon>sulfur-oxidizing symbionts</taxon>
    </lineage>
</organism>
<comment type="caution">
    <text evidence="2">The sequence shown here is derived from an EMBL/GenBank/DDBJ whole genome shotgun (WGS) entry which is preliminary data.</text>
</comment>
<name>A0A370DMX3_9GAMM</name>
<dbReference type="Proteomes" id="UP000254266">
    <property type="component" value="Unassembled WGS sequence"/>
</dbReference>
<reference evidence="2 3" key="1">
    <citation type="journal article" date="2018" name="ISME J.">
        <title>Endosymbiont genomes yield clues of tubeworm success.</title>
        <authorList>
            <person name="Li Y."/>
            <person name="Liles M.R."/>
            <person name="Halanych K.M."/>
        </authorList>
    </citation>
    <scope>NUCLEOTIDE SEQUENCE [LARGE SCALE GENOMIC DNA]</scope>
    <source>
        <strain evidence="2">A1464</strain>
    </source>
</reference>
<evidence type="ECO:0008006" key="4">
    <source>
        <dbReference type="Google" id="ProtNLM"/>
    </source>
</evidence>
<feature type="chain" id="PRO_5016952687" description="Glutaredoxin domain-containing protein" evidence="1">
    <location>
        <begin position="20"/>
        <end position="201"/>
    </location>
</feature>
<evidence type="ECO:0000256" key="1">
    <source>
        <dbReference type="SAM" id="SignalP"/>
    </source>
</evidence>
<keyword evidence="1" id="KW-0732">Signal</keyword>
<feature type="signal peptide" evidence="1">
    <location>
        <begin position="1"/>
        <end position="19"/>
    </location>
</feature>
<sequence length="201" mass="22809">MFKNIITLIAAFASFAVMSDLSANINEAEALHQVSDVKIYSSDNCGPCLELKKSLKNLGIKDGFEYVAYNGETRYVNIEIVDVTDTSYEEDVKLGKLTDYVPEIHLIDNGKTLFAGAMSRYYGLDEDLQERRVIEYLINSGYTETYLQEVEEFDDELTSLITRFYDEQDDTVQGVLTSSIYVIDRVEGDTLDLFMKSMSDN</sequence>
<keyword evidence="3" id="KW-1185">Reference proteome</keyword>
<evidence type="ECO:0000313" key="2">
    <source>
        <dbReference type="EMBL" id="RDH85920.1"/>
    </source>
</evidence>
<proteinExistence type="predicted"/>